<feature type="compositionally biased region" description="Low complexity" evidence="3">
    <location>
        <begin position="38"/>
        <end position="67"/>
    </location>
</feature>
<evidence type="ECO:0000256" key="4">
    <source>
        <dbReference type="SAM" id="Phobius"/>
    </source>
</evidence>
<dbReference type="EMBL" id="GL883016">
    <property type="protein sequence ID" value="EGG19097.1"/>
    <property type="molecule type" value="Genomic_DNA"/>
</dbReference>
<dbReference type="Proteomes" id="UP000007797">
    <property type="component" value="Unassembled WGS sequence"/>
</dbReference>
<keyword evidence="4" id="KW-0472">Membrane</keyword>
<keyword evidence="1" id="KW-0732">Signal</keyword>
<dbReference type="CDD" id="cd00603">
    <property type="entry name" value="IPT_PCSR"/>
    <property type="match status" value="1"/>
</dbReference>
<evidence type="ECO:0000313" key="7">
    <source>
        <dbReference type="Proteomes" id="UP000007797"/>
    </source>
</evidence>
<evidence type="ECO:0000256" key="2">
    <source>
        <dbReference type="ARBA" id="ARBA00023157"/>
    </source>
</evidence>
<dbReference type="GeneID" id="14871274"/>
<name>F4PZ68_CACFS</name>
<protein>
    <recommendedName>
        <fullName evidence="5">MRH domain-containing protein</fullName>
    </recommendedName>
</protein>
<dbReference type="InterPro" id="IPR044865">
    <property type="entry name" value="MRH_dom"/>
</dbReference>
<evidence type="ECO:0000256" key="1">
    <source>
        <dbReference type="ARBA" id="ARBA00022729"/>
    </source>
</evidence>
<organism evidence="6 7">
    <name type="scientific">Cavenderia fasciculata</name>
    <name type="common">Slime mold</name>
    <name type="synonym">Dictyostelium fasciculatum</name>
    <dbReference type="NCBI Taxonomy" id="261658"/>
    <lineage>
        <taxon>Eukaryota</taxon>
        <taxon>Amoebozoa</taxon>
        <taxon>Evosea</taxon>
        <taxon>Eumycetozoa</taxon>
        <taxon>Dictyostelia</taxon>
        <taxon>Acytosteliales</taxon>
        <taxon>Cavenderiaceae</taxon>
        <taxon>Cavenderia</taxon>
    </lineage>
</organism>
<proteinExistence type="predicted"/>
<dbReference type="InterPro" id="IPR009011">
    <property type="entry name" value="Man6P_isomerase_rcpt-bd_dom_sf"/>
</dbReference>
<dbReference type="SUPFAM" id="SSF50911">
    <property type="entry name" value="Mannose 6-phosphate receptor domain"/>
    <property type="match status" value="1"/>
</dbReference>
<evidence type="ECO:0000259" key="5">
    <source>
        <dbReference type="PROSITE" id="PS51914"/>
    </source>
</evidence>
<dbReference type="Gene3D" id="2.70.130.10">
    <property type="entry name" value="Mannose-6-phosphate receptor binding domain"/>
    <property type="match status" value="1"/>
</dbReference>
<feature type="domain" description="MRH" evidence="5">
    <location>
        <begin position="73"/>
        <end position="221"/>
    </location>
</feature>
<evidence type="ECO:0000256" key="3">
    <source>
        <dbReference type="SAM" id="MobiDB-lite"/>
    </source>
</evidence>
<keyword evidence="4" id="KW-1133">Transmembrane helix</keyword>
<dbReference type="KEGG" id="dfa:DFA_02343"/>
<accession>F4PZ68</accession>
<feature type="transmembrane region" description="Helical" evidence="4">
    <location>
        <begin position="12"/>
        <end position="32"/>
    </location>
</feature>
<keyword evidence="7" id="KW-1185">Reference proteome</keyword>
<dbReference type="PROSITE" id="PS51914">
    <property type="entry name" value="MRH"/>
    <property type="match status" value="1"/>
</dbReference>
<dbReference type="AlphaFoldDB" id="F4PZ68"/>
<dbReference type="RefSeq" id="XP_004366730.1">
    <property type="nucleotide sequence ID" value="XM_004366673.1"/>
</dbReference>
<keyword evidence="4" id="KW-0812">Transmembrane</keyword>
<evidence type="ECO:0000313" key="6">
    <source>
        <dbReference type="EMBL" id="EGG19097.1"/>
    </source>
</evidence>
<keyword evidence="2" id="KW-1015">Disulfide bond</keyword>
<feature type="region of interest" description="Disordered" evidence="3">
    <location>
        <begin position="38"/>
        <end position="70"/>
    </location>
</feature>
<reference evidence="7" key="1">
    <citation type="journal article" date="2011" name="Genome Res.">
        <title>Phylogeny-wide analysis of social amoeba genomes highlights ancient origins for complex intercellular communication.</title>
        <authorList>
            <person name="Heidel A.J."/>
            <person name="Lawal H.M."/>
            <person name="Felder M."/>
            <person name="Schilde C."/>
            <person name="Helps N.R."/>
            <person name="Tunggal B."/>
            <person name="Rivero F."/>
            <person name="John U."/>
            <person name="Schleicher M."/>
            <person name="Eichinger L."/>
            <person name="Platzer M."/>
            <person name="Noegel A.A."/>
            <person name="Schaap P."/>
            <person name="Gloeckner G."/>
        </authorList>
    </citation>
    <scope>NUCLEOTIDE SEQUENCE [LARGE SCALE GENOMIC DNA]</scope>
    <source>
        <strain evidence="7">SH3</strain>
    </source>
</reference>
<sequence length="438" mass="49534">MVINNNRQHSYFTTLFIVYILFFICFINNNVVDARISSRSSSSSSDSSSSSSLLNSLERTDSSSSSSFESQDDMCRFKDTRTGKLFDLTVPGKETYSRHVIEDSYWKYMYHFSVCGLVDRHCPVDQIPSQSQSCQVFDDVHSYTPQPTGLLSTRLAKVINDKTIQFQYNVEGDKGCPKGRTSTYTLECDETKDTPQFEDIQCSAQTCHYQCYIRSSYACPIKPSTNVLKKKKELVYSQLEPWAAGSKTIELVGEFSEMDDTEISVAGMVCHITEFTKTRIYCTIPSYPNIDSGRYYDLEFHNGQYSSIVEVYFPAYDTPKQNRLLCEKDITLCSVPTILKSSISIVPSQVISLYGNFGTQNEISLDNIEIALSNEDHYFGCRITSFSQHEIKCRIKTSDYPYSGGNFDLSLGYGSPDHNGAGTTSQIYLEPFQLLANR</sequence>
<gene>
    <name evidence="6" type="ORF">DFA_02343</name>
</gene>